<evidence type="ECO:0000259" key="3">
    <source>
        <dbReference type="Pfam" id="PF13359"/>
    </source>
</evidence>
<organism evidence="4 5">
    <name type="scientific">Aphanomyces astaci</name>
    <name type="common">Crayfish plague agent</name>
    <dbReference type="NCBI Taxonomy" id="112090"/>
    <lineage>
        <taxon>Eukaryota</taxon>
        <taxon>Sar</taxon>
        <taxon>Stramenopiles</taxon>
        <taxon>Oomycota</taxon>
        <taxon>Saprolegniomycetes</taxon>
        <taxon>Saprolegniales</taxon>
        <taxon>Verrucalvaceae</taxon>
        <taxon>Aphanomyces</taxon>
    </lineage>
</organism>
<dbReference type="AlphaFoldDB" id="A0A6A5AT67"/>
<dbReference type="Proteomes" id="UP000469452">
    <property type="component" value="Unassembled WGS sequence"/>
</dbReference>
<reference evidence="4 5" key="1">
    <citation type="submission" date="2019-06" db="EMBL/GenBank/DDBJ databases">
        <title>Genomics analysis of Aphanomyces spp. identifies a new class of oomycete effector associated with host adaptation.</title>
        <authorList>
            <person name="Gaulin E."/>
        </authorList>
    </citation>
    <scope>NUCLEOTIDE SEQUENCE [LARGE SCALE GENOMIC DNA]</scope>
    <source>
        <strain evidence="4 5">E</strain>
    </source>
</reference>
<dbReference type="GO" id="GO:0046872">
    <property type="term" value="F:metal ion binding"/>
    <property type="evidence" value="ECO:0007669"/>
    <property type="project" value="UniProtKB-KW"/>
</dbReference>
<keyword evidence="2" id="KW-0479">Metal-binding</keyword>
<dbReference type="EMBL" id="VJMI01009198">
    <property type="protein sequence ID" value="KAF0759481.1"/>
    <property type="molecule type" value="Genomic_DNA"/>
</dbReference>
<evidence type="ECO:0000313" key="4">
    <source>
        <dbReference type="EMBL" id="KAF0759481.1"/>
    </source>
</evidence>
<name>A0A6A5AT67_APHAT</name>
<protein>
    <recommendedName>
        <fullName evidence="3">DDE Tnp4 domain-containing protein</fullName>
    </recommendedName>
</protein>
<comment type="caution">
    <text evidence="4">The sequence shown here is derived from an EMBL/GenBank/DDBJ whole genome shotgun (WGS) entry which is preliminary data.</text>
</comment>
<dbReference type="InterPro" id="IPR027806">
    <property type="entry name" value="HARBI1_dom"/>
</dbReference>
<accession>A0A6A5AT67</accession>
<feature type="domain" description="DDE Tnp4" evidence="3">
    <location>
        <begin position="183"/>
        <end position="237"/>
    </location>
</feature>
<gene>
    <name evidence="4" type="ORF">AaE_003697</name>
</gene>
<evidence type="ECO:0000256" key="2">
    <source>
        <dbReference type="ARBA" id="ARBA00022723"/>
    </source>
</evidence>
<dbReference type="VEuPathDB" id="FungiDB:H257_17340"/>
<dbReference type="Pfam" id="PF13359">
    <property type="entry name" value="DDE_Tnp_4"/>
    <property type="match status" value="1"/>
</dbReference>
<evidence type="ECO:0000256" key="1">
    <source>
        <dbReference type="ARBA" id="ARBA00001968"/>
    </source>
</evidence>
<sequence length="301" mass="33638">SLQNSIHHSPAINANAVLNRLQDQSIRDRSYLDVEYGSNDEVLDEVNLEEVAANPIMERFTTDLGTDGIRALTNFTVSEFESLWSFVDDAMNNARMEGRGHRCATSPKEALFMALTVLKHYCTWEKHAVDFGFKAPTFQKLIMCVLAVIEPVLSGRRFDNFPYALYAVDVKCQPSLWPTGRFSEQKHYYSGKHNLYGYKIEAAVSPDGRCVAMSASHPGSVHDLTIMHSRVKDHEANLAKSPSDAALPDHGELSNQFRGSWACLVDMGYIGIQHSLRGIHPKRRPVNGSLGAEDLFLSHTK</sequence>
<feature type="non-terminal residue" evidence="4">
    <location>
        <position position="1"/>
    </location>
</feature>
<proteinExistence type="predicted"/>
<comment type="cofactor">
    <cofactor evidence="1">
        <name>a divalent metal cation</name>
        <dbReference type="ChEBI" id="CHEBI:60240"/>
    </cofactor>
</comment>
<evidence type="ECO:0000313" key="5">
    <source>
        <dbReference type="Proteomes" id="UP000469452"/>
    </source>
</evidence>